<protein>
    <submittedName>
        <fullName evidence="1">Glycosyl transferase</fullName>
    </submittedName>
</protein>
<gene>
    <name evidence="1" type="ORF">FOB74_06990</name>
</gene>
<accession>A0AAE6YR71</accession>
<dbReference type="InterPro" id="IPR029465">
    <property type="entry name" value="ATPgrasp_TupA"/>
</dbReference>
<dbReference type="RefSeq" id="WP_013851741.1">
    <property type="nucleotide sequence ID" value="NZ_CP050959.1"/>
</dbReference>
<keyword evidence="1" id="KW-0808">Transferase</keyword>
<name>A0AAE6YR71_9STRE</name>
<evidence type="ECO:0000313" key="1">
    <source>
        <dbReference type="EMBL" id="QIX74197.1"/>
    </source>
</evidence>
<sequence>MERNSVAYKLRRKGQAIAFTLLSHETLSKLYYRICLHKKLNLKNPKTFNEKLQWYKLYYCADNQLIVDCTDKYHVRDYLVNKGYQNLLTGLLGVWDNAEDIDWESLPNQFVMKCTHGCAYNIICTDKTTFDFAKATKQLNNWLREDFSRFNVELHYGKVKPKIICEEFLGEAITDYKFFCFNGNPEFFYVSTDLVNDRQAEMAFFDMDGSKIPLVREDYKDIGEVIFPDYLNDMIEVSKKLSSDFPFVRVDFFITNDSFKFAELTFTPGAGMIPINPIEYDIEWGKKFKLPKHDYQYGRM</sequence>
<dbReference type="AlphaFoldDB" id="A0AAE6YR71"/>
<dbReference type="EMBL" id="CP050959">
    <property type="protein sequence ID" value="QIX74197.1"/>
    <property type="molecule type" value="Genomic_DNA"/>
</dbReference>
<dbReference type="Proteomes" id="UP000503130">
    <property type="component" value="Chromosome"/>
</dbReference>
<dbReference type="Pfam" id="PF14305">
    <property type="entry name" value="ATPgrasp_TupA"/>
    <property type="match status" value="1"/>
</dbReference>
<dbReference type="GO" id="GO:0016740">
    <property type="term" value="F:transferase activity"/>
    <property type="evidence" value="ECO:0007669"/>
    <property type="project" value="UniProtKB-KW"/>
</dbReference>
<dbReference type="SUPFAM" id="SSF56059">
    <property type="entry name" value="Glutathione synthetase ATP-binding domain-like"/>
    <property type="match status" value="1"/>
</dbReference>
<proteinExistence type="predicted"/>
<evidence type="ECO:0000313" key="2">
    <source>
        <dbReference type="Proteomes" id="UP000503130"/>
    </source>
</evidence>
<reference evidence="1 2" key="1">
    <citation type="submission" date="2019-09" db="EMBL/GenBank/DDBJ databases">
        <title>FDA dAtabase for Regulatory Grade micrObial Sequences (FDA-ARGOS): Supporting development and validation of Infectious Disease Dx tests.</title>
        <authorList>
            <person name="Sciortino C."/>
            <person name="Tallon L."/>
            <person name="Sadzewicz L."/>
            <person name="Vavikolanu K."/>
            <person name="Mehta A."/>
            <person name="Aluvathingal J."/>
            <person name="Nadendla S."/>
            <person name="Nandy P."/>
            <person name="Geyer C."/>
            <person name="Yan Y."/>
            <person name="Sichtig H."/>
        </authorList>
    </citation>
    <scope>NUCLEOTIDE SEQUENCE [LARGE SCALE GENOMIC DNA]</scope>
    <source>
        <strain evidence="1 2">FDAARGOS_666</strain>
    </source>
</reference>
<organism evidence="1 2">
    <name type="scientific">Streptococcus gallolyticus</name>
    <dbReference type="NCBI Taxonomy" id="315405"/>
    <lineage>
        <taxon>Bacteria</taxon>
        <taxon>Bacillati</taxon>
        <taxon>Bacillota</taxon>
        <taxon>Bacilli</taxon>
        <taxon>Lactobacillales</taxon>
        <taxon>Streptococcaceae</taxon>
        <taxon>Streptococcus</taxon>
    </lineage>
</organism>